<dbReference type="EMBL" id="AP017372">
    <property type="protein sequence ID" value="BAU58217.1"/>
    <property type="molecule type" value="Genomic_DNA"/>
</dbReference>
<sequence length="325" mass="37049">MSQAQSSLPQDSLIPVGVSSCLLGEEVRYDGSHKRDRFITDKLSSYLEFVPICPEVAIGMSIPRPPIRLELVEGEVRLRGVRDSCVDVTEPIGEYSSAISSAIDNLSGYILKSKSPSCGMERVKVYKPDGNLAGFSSPGMYARRLLERYPLLPVEEDGRLNDPALRDSFICRVFAYHRWRQLCAAGLKRDDIVQFHAEHKLLIMAHDEQRMRRLGKLVGSLGKEDLDAAAQEYIKEFMAALAQPATRKRHVNVLQHLLGYLKRDLAPDDKREVLNVIDQYRLGMIPLIVPITLLRHHFRRIRVPYVERQLYLYWSPPELALQNEL</sequence>
<evidence type="ECO:0000259" key="1">
    <source>
        <dbReference type="Pfam" id="PF08349"/>
    </source>
</evidence>
<dbReference type="OrthoDB" id="495783at2"/>
<dbReference type="PIRSF" id="PIRSF037004">
    <property type="entry name" value="UCP037004"/>
    <property type="match status" value="1"/>
</dbReference>
<gene>
    <name evidence="2" type="ORF">HH1059_15110</name>
</gene>
<dbReference type="AlphaFoldDB" id="A0A0X8XAV9"/>
<evidence type="ECO:0000313" key="2">
    <source>
        <dbReference type="EMBL" id="BAU58217.1"/>
    </source>
</evidence>
<proteinExistence type="predicted"/>
<organism evidence="2 3">
    <name type="scientific">Halorhodospira halochloris</name>
    <name type="common">Ectothiorhodospira halochloris</name>
    <dbReference type="NCBI Taxonomy" id="1052"/>
    <lineage>
        <taxon>Bacteria</taxon>
        <taxon>Pseudomonadati</taxon>
        <taxon>Pseudomonadota</taxon>
        <taxon>Gammaproteobacteria</taxon>
        <taxon>Chromatiales</taxon>
        <taxon>Ectothiorhodospiraceae</taxon>
        <taxon>Halorhodospira</taxon>
    </lineage>
</organism>
<reference evidence="2" key="1">
    <citation type="submission" date="2016-02" db="EMBL/GenBank/DDBJ databases">
        <title>Halorhodospira halochloris DSM-1059 complete genome, version 2.</title>
        <authorList>
            <person name="Tsukatani Y."/>
        </authorList>
    </citation>
    <scope>NUCLEOTIDE SEQUENCE</scope>
    <source>
        <strain evidence="2">DSM 1059</strain>
    </source>
</reference>
<dbReference type="InterPro" id="IPR013560">
    <property type="entry name" value="DUF1722"/>
</dbReference>
<dbReference type="InterPro" id="IPR017087">
    <property type="entry name" value="UCP037004"/>
</dbReference>
<dbReference type="RefSeq" id="WP_096409616.1">
    <property type="nucleotide sequence ID" value="NZ_AP017372.2"/>
</dbReference>
<protein>
    <recommendedName>
        <fullName evidence="1">DUF1722 domain-containing protein</fullName>
    </recommendedName>
</protein>
<evidence type="ECO:0000313" key="3">
    <source>
        <dbReference type="Proteomes" id="UP000218890"/>
    </source>
</evidence>
<dbReference type="Proteomes" id="UP000218890">
    <property type="component" value="Chromosome"/>
</dbReference>
<name>A0A0X8XAV9_HALHR</name>
<dbReference type="PANTHER" id="PTHR30087">
    <property type="entry name" value="INNER MEMBRANE PROTEIN"/>
    <property type="match status" value="1"/>
</dbReference>
<dbReference type="PANTHER" id="PTHR30087:SF0">
    <property type="entry name" value="INNER MEMBRANE PROTEIN"/>
    <property type="match status" value="1"/>
</dbReference>
<dbReference type="Pfam" id="PF04463">
    <property type="entry name" value="2-thiour_desulf"/>
    <property type="match status" value="1"/>
</dbReference>
<keyword evidence="3" id="KW-1185">Reference proteome</keyword>
<feature type="domain" description="DUF1722" evidence="1">
    <location>
        <begin position="200"/>
        <end position="314"/>
    </location>
</feature>
<dbReference type="InterPro" id="IPR007553">
    <property type="entry name" value="2-thiour_desulf"/>
</dbReference>
<dbReference type="KEGG" id="hhk:HH1059_15110"/>
<accession>A0A0X8XAV9</accession>
<dbReference type="Pfam" id="PF08349">
    <property type="entry name" value="DUF1722"/>
    <property type="match status" value="1"/>
</dbReference>